<evidence type="ECO:0000313" key="2">
    <source>
        <dbReference type="Proteomes" id="UP000198318"/>
    </source>
</evidence>
<accession>A0A239I8N1</accession>
<dbReference type="EMBL" id="FZOR01000012">
    <property type="protein sequence ID" value="SNS89752.1"/>
    <property type="molecule type" value="Genomic_DNA"/>
</dbReference>
<dbReference type="PANTHER" id="PTHR21621:SF0">
    <property type="entry name" value="BETA-CITRYLGLUTAMATE SYNTHASE B-RELATED"/>
    <property type="match status" value="1"/>
</dbReference>
<reference evidence="1 2" key="1">
    <citation type="submission" date="2017-06" db="EMBL/GenBank/DDBJ databases">
        <authorList>
            <person name="Kim H.J."/>
            <person name="Triplett B.A."/>
        </authorList>
    </citation>
    <scope>NUCLEOTIDE SEQUENCE [LARGE SCALE GENOMIC DNA]</scope>
    <source>
        <strain evidence="1 2">DSM 44715</strain>
    </source>
</reference>
<dbReference type="RefSeq" id="WP_089326519.1">
    <property type="nucleotide sequence ID" value="NZ_FZOR01000012.1"/>
</dbReference>
<dbReference type="PANTHER" id="PTHR21621">
    <property type="entry name" value="RIBOSOMAL PROTEIN S6 MODIFICATION PROTEIN"/>
    <property type="match status" value="1"/>
</dbReference>
<name>A0A239I8N1_9ACTN</name>
<keyword evidence="2" id="KW-1185">Reference proteome</keyword>
<dbReference type="AlphaFoldDB" id="A0A239I8N1"/>
<evidence type="ECO:0000313" key="1">
    <source>
        <dbReference type="EMBL" id="SNS89752.1"/>
    </source>
</evidence>
<proteinExistence type="predicted"/>
<dbReference type="OrthoDB" id="9794735at2"/>
<dbReference type="InterPro" id="IPR026449">
    <property type="entry name" value="GRASP_SAV_5884"/>
</dbReference>
<organism evidence="1 2">
    <name type="scientific">Actinomadura meyerae</name>
    <dbReference type="NCBI Taxonomy" id="240840"/>
    <lineage>
        <taxon>Bacteria</taxon>
        <taxon>Bacillati</taxon>
        <taxon>Actinomycetota</taxon>
        <taxon>Actinomycetes</taxon>
        <taxon>Streptosporangiales</taxon>
        <taxon>Thermomonosporaceae</taxon>
        <taxon>Actinomadura</taxon>
    </lineage>
</organism>
<dbReference type="NCBIfam" id="TIGR04187">
    <property type="entry name" value="GRASP_SAV_5884"/>
    <property type="match status" value="1"/>
</dbReference>
<dbReference type="GO" id="GO:0009432">
    <property type="term" value="P:SOS response"/>
    <property type="evidence" value="ECO:0007669"/>
    <property type="project" value="TreeGrafter"/>
</dbReference>
<protein>
    <submittedName>
        <fullName evidence="1">ATP-grasp ribosomal peptide maturase, SAV_5884 family</fullName>
    </submittedName>
</protein>
<sequence>MANGPVLVVTSLEDVTADLVIAALNRRGIPVVRLDPADIGDGLAFAGRIGGGDRGWSGRLRTESRDLDLGHVRSVYHRRPGPWRFDHLERRARRFASAEARHGLCGLLNDLPVPQVNAPLANARAEYKPSQLRATAELGFTVPPTLVTNDPAAARRFAGEHRSVIYKSFRGVLPADGETGAIWTQRVKTAEIDESVSVTAHLFQAEVEKTGDVRITVVGRRVFASHIQAPGSPLDWRSGDWDRLEYSPIDLPTRFTARLHAYLDRFCLAFGCFDFAVDDTEDLVFIECNPNGQWGFLPESDSIADAFAELLQNG</sequence>
<dbReference type="Proteomes" id="UP000198318">
    <property type="component" value="Unassembled WGS sequence"/>
</dbReference>
<dbReference type="GO" id="GO:0005737">
    <property type="term" value="C:cytoplasm"/>
    <property type="evidence" value="ECO:0007669"/>
    <property type="project" value="TreeGrafter"/>
</dbReference>
<dbReference type="GO" id="GO:0018169">
    <property type="term" value="F:ribosomal S6-glutamic acid ligase activity"/>
    <property type="evidence" value="ECO:0007669"/>
    <property type="project" value="TreeGrafter"/>
</dbReference>
<dbReference type="SUPFAM" id="SSF56059">
    <property type="entry name" value="Glutathione synthetase ATP-binding domain-like"/>
    <property type="match status" value="1"/>
</dbReference>
<dbReference type="Gene3D" id="3.30.470.20">
    <property type="entry name" value="ATP-grasp fold, B domain"/>
    <property type="match status" value="1"/>
</dbReference>
<gene>
    <name evidence="1" type="ORF">SAMN05443665_10124</name>
</gene>